<evidence type="ECO:0000313" key="3">
    <source>
        <dbReference type="EMBL" id="MBM7508116.1"/>
    </source>
</evidence>
<evidence type="ECO:0000256" key="1">
    <source>
        <dbReference type="SAM" id="MobiDB-lite"/>
    </source>
</evidence>
<name>A0ABS2MAB4_9ACTN</name>
<comment type="caution">
    <text evidence="3">The sequence shown here is derived from an EMBL/GenBank/DDBJ whole genome shotgun (WGS) entry which is preliminary data.</text>
</comment>
<feature type="chain" id="PRO_5045638025" description="DUF732 domain-containing protein" evidence="2">
    <location>
        <begin position="19"/>
        <end position="176"/>
    </location>
</feature>
<reference evidence="3 4" key="1">
    <citation type="submission" date="2021-01" db="EMBL/GenBank/DDBJ databases">
        <title>Sequencing the genomes of 1000 actinobacteria strains.</title>
        <authorList>
            <person name="Klenk H.-P."/>
        </authorList>
    </citation>
    <scope>NUCLEOTIDE SEQUENCE [LARGE SCALE GENOMIC DNA]</scope>
    <source>
        <strain evidence="3 4">DSM 18239</strain>
    </source>
</reference>
<evidence type="ECO:0000256" key="2">
    <source>
        <dbReference type="SAM" id="SignalP"/>
    </source>
</evidence>
<dbReference type="RefSeq" id="WP_193670888.1">
    <property type="nucleotide sequence ID" value="NZ_JACDTV010000020.1"/>
</dbReference>
<protein>
    <recommendedName>
        <fullName evidence="5">DUF732 domain-containing protein</fullName>
    </recommendedName>
</protein>
<gene>
    <name evidence="3" type="ORF">JOE61_001930</name>
</gene>
<accession>A0ABS2MAB4</accession>
<organism evidence="3 4">
    <name type="scientific">Nocardioides salarius</name>
    <dbReference type="NCBI Taxonomy" id="374513"/>
    <lineage>
        <taxon>Bacteria</taxon>
        <taxon>Bacillati</taxon>
        <taxon>Actinomycetota</taxon>
        <taxon>Actinomycetes</taxon>
        <taxon>Propionibacteriales</taxon>
        <taxon>Nocardioidaceae</taxon>
        <taxon>Nocardioides</taxon>
    </lineage>
</organism>
<sequence length="176" mass="17559">MKHALAPLAVLVALTASACGSDDETSDAASDPTTPSSSSPSAAGEPGSDDAFCTALVGNGALEDGSDVEALKEGLSASGIPDDAPQDASKGLDVYLEILAEIDTDATAEDLAAMDDFDLSKAEQNQMNALVQYAGATCAETAAPEDGAEDAPEDGTEGGTGEESEPAEGQDDSSEQ</sequence>
<feature type="region of interest" description="Disordered" evidence="1">
    <location>
        <begin position="138"/>
        <end position="176"/>
    </location>
</feature>
<evidence type="ECO:0000313" key="4">
    <source>
        <dbReference type="Proteomes" id="UP000732378"/>
    </source>
</evidence>
<keyword evidence="2" id="KW-0732">Signal</keyword>
<keyword evidence="4" id="KW-1185">Reference proteome</keyword>
<feature type="region of interest" description="Disordered" evidence="1">
    <location>
        <begin position="20"/>
        <end position="50"/>
    </location>
</feature>
<dbReference type="Proteomes" id="UP000732378">
    <property type="component" value="Unassembled WGS sequence"/>
</dbReference>
<feature type="compositionally biased region" description="Low complexity" evidence="1">
    <location>
        <begin position="27"/>
        <end position="43"/>
    </location>
</feature>
<feature type="signal peptide" evidence="2">
    <location>
        <begin position="1"/>
        <end position="18"/>
    </location>
</feature>
<dbReference type="EMBL" id="JAFBBZ010000001">
    <property type="protein sequence ID" value="MBM7508116.1"/>
    <property type="molecule type" value="Genomic_DNA"/>
</dbReference>
<evidence type="ECO:0008006" key="5">
    <source>
        <dbReference type="Google" id="ProtNLM"/>
    </source>
</evidence>
<feature type="compositionally biased region" description="Acidic residues" evidence="1">
    <location>
        <begin position="146"/>
        <end position="176"/>
    </location>
</feature>
<proteinExistence type="predicted"/>
<dbReference type="PROSITE" id="PS51257">
    <property type="entry name" value="PROKAR_LIPOPROTEIN"/>
    <property type="match status" value="1"/>
</dbReference>